<dbReference type="EMBL" id="DRVY01000049">
    <property type="protein sequence ID" value="HHR92189.1"/>
    <property type="molecule type" value="Genomic_DNA"/>
</dbReference>
<reference evidence="1" key="1">
    <citation type="journal article" date="2020" name="mSystems">
        <title>Genome- and Community-Level Interaction Insights into Carbon Utilization and Element Cycling Functions of Hydrothermarchaeota in Hydrothermal Sediment.</title>
        <authorList>
            <person name="Zhou Z."/>
            <person name="Liu Y."/>
            <person name="Xu W."/>
            <person name="Pan J."/>
            <person name="Luo Z.H."/>
            <person name="Li M."/>
        </authorList>
    </citation>
    <scope>NUCLEOTIDE SEQUENCE [LARGE SCALE GENOMIC DNA]</scope>
    <source>
        <strain evidence="1">SpSt-1042</strain>
    </source>
</reference>
<name>A0A7C5USL8_UNCC3</name>
<organism evidence="1">
    <name type="scientific">candidate division CPR3 bacterium</name>
    <dbReference type="NCBI Taxonomy" id="2268181"/>
    <lineage>
        <taxon>Bacteria</taxon>
        <taxon>Bacteria division CPR3</taxon>
    </lineage>
</organism>
<comment type="caution">
    <text evidence="1">The sequence shown here is derived from an EMBL/GenBank/DDBJ whole genome shotgun (WGS) entry which is preliminary data.</text>
</comment>
<gene>
    <name evidence="1" type="ORF">ENL96_01620</name>
</gene>
<accession>A0A7C5USL8</accession>
<evidence type="ECO:0000313" key="1">
    <source>
        <dbReference type="EMBL" id="HHR92189.1"/>
    </source>
</evidence>
<dbReference type="AlphaFoldDB" id="A0A7C5USL8"/>
<proteinExistence type="predicted"/>
<protein>
    <submittedName>
        <fullName evidence="1">Uncharacterized protein</fullName>
    </submittedName>
</protein>
<sequence>MDIKIVDREGKEVKQEKTEVKEPETIAVKLDEYMLPSIASLFDLKPQEVGKYKEELKTLYEYAKTQTNERTPEALKWAIRSLQGKIGSPPFGERWITYLNRYVRLRMEKNKIEEEIKSFEQNV</sequence>